<dbReference type="SUPFAM" id="SSF53927">
    <property type="entry name" value="Cytidine deaminase-like"/>
    <property type="match status" value="1"/>
</dbReference>
<accession>A0ABQ5KMN5</accession>
<dbReference type="EMBL" id="BQXS01010156">
    <property type="protein sequence ID" value="GKT33171.1"/>
    <property type="molecule type" value="Genomic_DNA"/>
</dbReference>
<dbReference type="Proteomes" id="UP001057375">
    <property type="component" value="Unassembled WGS sequence"/>
</dbReference>
<name>A0ABQ5KMN5_9EUKA</name>
<dbReference type="InterPro" id="IPR016193">
    <property type="entry name" value="Cytidine_deaminase-like"/>
</dbReference>
<proteinExistence type="predicted"/>
<organism evidence="3 4">
    <name type="scientific">Aduncisulcus paluster</name>
    <dbReference type="NCBI Taxonomy" id="2918883"/>
    <lineage>
        <taxon>Eukaryota</taxon>
        <taxon>Metamonada</taxon>
        <taxon>Carpediemonas-like organisms</taxon>
        <taxon>Aduncisulcus</taxon>
    </lineage>
</organism>
<gene>
    <name evidence="3" type="ORF">ADUPG1_007166</name>
</gene>
<dbReference type="Pfam" id="PF00383">
    <property type="entry name" value="dCMP_cyt_deam_1"/>
    <property type="match status" value="1"/>
</dbReference>
<comment type="caution">
    <text evidence="3">The sequence shown here is derived from an EMBL/GenBank/DDBJ whole genome shotgun (WGS) entry which is preliminary data.</text>
</comment>
<dbReference type="PROSITE" id="PS51747">
    <property type="entry name" value="CYT_DCMP_DEAMINASES_2"/>
    <property type="match status" value="1"/>
</dbReference>
<reference evidence="3" key="1">
    <citation type="submission" date="2022-03" db="EMBL/GenBank/DDBJ databases">
        <title>Draft genome sequence of Aduncisulcus paluster, a free-living microaerophilic Fornicata.</title>
        <authorList>
            <person name="Yuyama I."/>
            <person name="Kume K."/>
            <person name="Tamura T."/>
            <person name="Inagaki Y."/>
            <person name="Hashimoto T."/>
        </authorList>
    </citation>
    <scope>NUCLEOTIDE SEQUENCE</scope>
    <source>
        <strain evidence="3">NY0171</strain>
    </source>
</reference>
<dbReference type="PANTHER" id="PTHR11079">
    <property type="entry name" value="CYTOSINE DEAMINASE FAMILY MEMBER"/>
    <property type="match status" value="1"/>
</dbReference>
<feature type="domain" description="CMP/dCMP-type deaminase" evidence="2">
    <location>
        <begin position="5"/>
        <end position="155"/>
    </location>
</feature>
<keyword evidence="4" id="KW-1185">Reference proteome</keyword>
<evidence type="ECO:0000259" key="2">
    <source>
        <dbReference type="PROSITE" id="PS51747"/>
    </source>
</evidence>
<dbReference type="CDD" id="cd01285">
    <property type="entry name" value="nucleoside_deaminase"/>
    <property type="match status" value="1"/>
</dbReference>
<dbReference type="PANTHER" id="PTHR11079:SF149">
    <property type="entry name" value="TRNA-SPECIFIC ADENOSINE DEAMINASE 2"/>
    <property type="match status" value="1"/>
</dbReference>
<evidence type="ECO:0000256" key="1">
    <source>
        <dbReference type="ARBA" id="ARBA00022801"/>
    </source>
</evidence>
<dbReference type="InterPro" id="IPR002125">
    <property type="entry name" value="CMP_dCMP_dom"/>
</dbReference>
<evidence type="ECO:0000313" key="3">
    <source>
        <dbReference type="EMBL" id="GKT33171.1"/>
    </source>
</evidence>
<keyword evidence="1" id="KW-0378">Hydrolase</keyword>
<protein>
    <recommendedName>
        <fullName evidence="2">CMP/dCMP-type deaminase domain-containing protein</fullName>
    </recommendedName>
</protein>
<evidence type="ECO:0000313" key="4">
    <source>
        <dbReference type="Proteomes" id="UP001057375"/>
    </source>
</evidence>
<sequence length="213" mass="23895">MKIEEKDVFYMKYAFEEAKIALQDKEVPVGAVFVNPEGFIVSKGHNLTNISGDPSRHAELIAAEILSVQFDDSVEINVEKEMKQLDSLEKKEYCDFSPPACIDQTHKRFFYSSLASLVLYVTVEPCIMCASALGMLGLKRVVFGCGNEKFGGCGSVCSLHDCDFMPKISCRRGIMEKAAIDILQKFFLFGNENAPEPKRKVLSHVKREYDSDL</sequence>
<dbReference type="Gene3D" id="3.40.140.10">
    <property type="entry name" value="Cytidine Deaminase, domain 2"/>
    <property type="match status" value="1"/>
</dbReference>